<protein>
    <submittedName>
        <fullName evidence="2">Uncharacterized protein</fullName>
    </submittedName>
</protein>
<evidence type="ECO:0000256" key="1">
    <source>
        <dbReference type="ARBA" id="ARBA00006450"/>
    </source>
</evidence>
<dbReference type="EMBL" id="BAABFL010000473">
    <property type="protein sequence ID" value="GAA4652294.1"/>
    <property type="molecule type" value="Genomic_DNA"/>
</dbReference>
<comment type="caution">
    <text evidence="2">The sequence shown here is derived from an EMBL/GenBank/DDBJ whole genome shotgun (WGS) entry which is preliminary data.</text>
</comment>
<keyword evidence="3" id="KW-1185">Reference proteome</keyword>
<gene>
    <name evidence="2" type="ORF">GCM10023116_45780</name>
</gene>
<name>A0ABP8V9U5_9GAMM</name>
<dbReference type="InterPro" id="IPR010648">
    <property type="entry name" value="UPF0270"/>
</dbReference>
<organism evidence="2 3">
    <name type="scientific">Kistimonas scapharcae</name>
    <dbReference type="NCBI Taxonomy" id="1036133"/>
    <lineage>
        <taxon>Bacteria</taxon>
        <taxon>Pseudomonadati</taxon>
        <taxon>Pseudomonadota</taxon>
        <taxon>Gammaproteobacteria</taxon>
        <taxon>Oceanospirillales</taxon>
        <taxon>Endozoicomonadaceae</taxon>
        <taxon>Kistimonas</taxon>
    </lineage>
</organism>
<dbReference type="Gene3D" id="1.10.10.610">
    <property type="entry name" value="YehU-like"/>
    <property type="match status" value="1"/>
</dbReference>
<evidence type="ECO:0000313" key="2">
    <source>
        <dbReference type="EMBL" id="GAA4652294.1"/>
    </source>
</evidence>
<accession>A0ABP8V9U5</accession>
<reference evidence="3" key="1">
    <citation type="journal article" date="2019" name="Int. J. Syst. Evol. Microbiol.">
        <title>The Global Catalogue of Microorganisms (GCM) 10K type strain sequencing project: providing services to taxonomists for standard genome sequencing and annotation.</title>
        <authorList>
            <consortium name="The Broad Institute Genomics Platform"/>
            <consortium name="The Broad Institute Genome Sequencing Center for Infectious Disease"/>
            <person name="Wu L."/>
            <person name="Ma J."/>
        </authorList>
    </citation>
    <scope>NUCLEOTIDE SEQUENCE [LARGE SCALE GENOMIC DNA]</scope>
    <source>
        <strain evidence="3">JCM 17805</strain>
    </source>
</reference>
<comment type="similarity">
    <text evidence="1">Belongs to the UPF0270 family.</text>
</comment>
<dbReference type="InterPro" id="IPR036685">
    <property type="entry name" value="YehU-like_sf"/>
</dbReference>
<sequence>MDADYKSEAFTAPLTQIKKQQHQTPANAVTNRFEQHMNTQDSRCLTATPSDRLPLLSLYTDRLTMIIPPNMLEEATLKSLVEEFVTRDGTDNGDDSSLQQRVNAVMNQLALKQVLIVYDDITETANIVPADTVAMA</sequence>
<proteinExistence type="inferred from homology"/>
<dbReference type="Pfam" id="PF06794">
    <property type="entry name" value="UPF0270"/>
    <property type="match status" value="1"/>
</dbReference>
<dbReference type="SUPFAM" id="SSF118001">
    <property type="entry name" value="YehU-like"/>
    <property type="match status" value="1"/>
</dbReference>
<dbReference type="Proteomes" id="UP001500604">
    <property type="component" value="Unassembled WGS sequence"/>
</dbReference>
<evidence type="ECO:0000313" key="3">
    <source>
        <dbReference type="Proteomes" id="UP001500604"/>
    </source>
</evidence>